<dbReference type="InterPro" id="IPR009057">
    <property type="entry name" value="Homeodomain-like_sf"/>
</dbReference>
<dbReference type="InterPro" id="IPR011075">
    <property type="entry name" value="TetR_C"/>
</dbReference>
<feature type="DNA-binding region" description="H-T-H motif" evidence="4">
    <location>
        <begin position="32"/>
        <end position="51"/>
    </location>
</feature>
<keyword evidence="1" id="KW-0805">Transcription regulation</keyword>
<dbReference type="PROSITE" id="PS50977">
    <property type="entry name" value="HTH_TETR_2"/>
    <property type="match status" value="1"/>
</dbReference>
<dbReference type="Pfam" id="PF16925">
    <property type="entry name" value="TetR_C_13"/>
    <property type="match status" value="1"/>
</dbReference>
<keyword evidence="2 4" id="KW-0238">DNA-binding</keyword>
<proteinExistence type="predicted"/>
<dbReference type="PROSITE" id="PS01081">
    <property type="entry name" value="HTH_TETR_1"/>
    <property type="match status" value="1"/>
</dbReference>
<dbReference type="InterPro" id="IPR023772">
    <property type="entry name" value="DNA-bd_HTH_TetR-type_CS"/>
</dbReference>
<protein>
    <submittedName>
        <fullName evidence="6">Transcriptional regulator, AcrR family</fullName>
    </submittedName>
</protein>
<sequence length="204" mass="22249">MSVTKSKGERTRQRIVERAADVMSVRGYSATSMADLARETGLEKGSLYNHFDSKEALALAAFEYSVALVGRRFDEALAGQERAIDRLRAIVGVFRSLADAPPLPGGDPVLNMAIESDDAYPALLERAQVAMTSWQKLIGKAAKEGVVSGELRPEVNPRELASIITSTLEGAVMMSKLFRDPIHMRWAVDHLMAYLDSLVVAGRA</sequence>
<dbReference type="PRINTS" id="PR00455">
    <property type="entry name" value="HTHTETR"/>
</dbReference>
<evidence type="ECO:0000256" key="1">
    <source>
        <dbReference type="ARBA" id="ARBA00023015"/>
    </source>
</evidence>
<gene>
    <name evidence="6" type="ORF">AVDCRST_MAG18-1611</name>
</gene>
<dbReference type="Gene3D" id="1.10.357.10">
    <property type="entry name" value="Tetracycline Repressor, domain 2"/>
    <property type="match status" value="1"/>
</dbReference>
<feature type="domain" description="HTH tetR-type" evidence="5">
    <location>
        <begin position="9"/>
        <end position="69"/>
    </location>
</feature>
<dbReference type="Pfam" id="PF00440">
    <property type="entry name" value="TetR_N"/>
    <property type="match status" value="1"/>
</dbReference>
<dbReference type="InterPro" id="IPR036271">
    <property type="entry name" value="Tet_transcr_reg_TetR-rel_C_sf"/>
</dbReference>
<evidence type="ECO:0000256" key="2">
    <source>
        <dbReference type="ARBA" id="ARBA00023125"/>
    </source>
</evidence>
<evidence type="ECO:0000256" key="4">
    <source>
        <dbReference type="PROSITE-ProRule" id="PRU00335"/>
    </source>
</evidence>
<dbReference type="SUPFAM" id="SSF46689">
    <property type="entry name" value="Homeodomain-like"/>
    <property type="match status" value="1"/>
</dbReference>
<keyword evidence="3" id="KW-0804">Transcription</keyword>
<dbReference type="SUPFAM" id="SSF48498">
    <property type="entry name" value="Tetracyclin repressor-like, C-terminal domain"/>
    <property type="match status" value="1"/>
</dbReference>
<evidence type="ECO:0000259" key="5">
    <source>
        <dbReference type="PROSITE" id="PS50977"/>
    </source>
</evidence>
<accession>A0A6J4V4Z9</accession>
<dbReference type="PANTHER" id="PTHR47506:SF3">
    <property type="entry name" value="HTH-TYPE TRANSCRIPTIONAL REGULATOR LMRA"/>
    <property type="match status" value="1"/>
</dbReference>
<dbReference type="InterPro" id="IPR001647">
    <property type="entry name" value="HTH_TetR"/>
</dbReference>
<organism evidence="6">
    <name type="scientific">uncultured Thermomicrobiales bacterium</name>
    <dbReference type="NCBI Taxonomy" id="1645740"/>
    <lineage>
        <taxon>Bacteria</taxon>
        <taxon>Pseudomonadati</taxon>
        <taxon>Thermomicrobiota</taxon>
        <taxon>Thermomicrobia</taxon>
        <taxon>Thermomicrobiales</taxon>
        <taxon>environmental samples</taxon>
    </lineage>
</organism>
<reference evidence="6" key="1">
    <citation type="submission" date="2020-02" db="EMBL/GenBank/DDBJ databases">
        <authorList>
            <person name="Meier V. D."/>
        </authorList>
    </citation>
    <scope>NUCLEOTIDE SEQUENCE</scope>
    <source>
        <strain evidence="6">AVDCRST_MAG18</strain>
    </source>
</reference>
<dbReference type="GO" id="GO:0003677">
    <property type="term" value="F:DNA binding"/>
    <property type="evidence" value="ECO:0007669"/>
    <property type="project" value="UniProtKB-UniRule"/>
</dbReference>
<dbReference type="EMBL" id="CADCWN010000122">
    <property type="protein sequence ID" value="CAA9567483.1"/>
    <property type="molecule type" value="Genomic_DNA"/>
</dbReference>
<name>A0A6J4V4Z9_9BACT</name>
<evidence type="ECO:0000313" key="6">
    <source>
        <dbReference type="EMBL" id="CAA9567483.1"/>
    </source>
</evidence>
<dbReference type="PANTHER" id="PTHR47506">
    <property type="entry name" value="TRANSCRIPTIONAL REGULATORY PROTEIN"/>
    <property type="match status" value="1"/>
</dbReference>
<dbReference type="AlphaFoldDB" id="A0A6J4V4Z9"/>
<evidence type="ECO:0000256" key="3">
    <source>
        <dbReference type="ARBA" id="ARBA00023163"/>
    </source>
</evidence>